<dbReference type="InterPro" id="IPR027463">
    <property type="entry name" value="AcrB_DN_DC_subdom"/>
</dbReference>
<dbReference type="PANTHER" id="PTHR32063:SF33">
    <property type="entry name" value="RND SUPERFAMILY EFFLUX PUMP PERMEASE COMPONENT"/>
    <property type="match status" value="1"/>
</dbReference>
<feature type="transmembrane region" description="Helical" evidence="1">
    <location>
        <begin position="882"/>
        <end position="898"/>
    </location>
</feature>
<comment type="caution">
    <text evidence="2">The sequence shown here is derived from an EMBL/GenBank/DDBJ whole genome shotgun (WGS) entry which is preliminary data.</text>
</comment>
<dbReference type="EMBL" id="PPFX01000033">
    <property type="protein sequence ID" value="PNU19335.1"/>
    <property type="molecule type" value="Genomic_DNA"/>
</dbReference>
<feature type="transmembrane region" description="Helical" evidence="1">
    <location>
        <begin position="382"/>
        <end position="407"/>
    </location>
</feature>
<evidence type="ECO:0000313" key="2">
    <source>
        <dbReference type="EMBL" id="PNU19335.1"/>
    </source>
</evidence>
<feature type="transmembrane region" description="Helical" evidence="1">
    <location>
        <begin position="427"/>
        <end position="452"/>
    </location>
</feature>
<dbReference type="Gene3D" id="3.30.70.1440">
    <property type="entry name" value="Multidrug efflux transporter AcrB pore domain"/>
    <property type="match status" value="1"/>
</dbReference>
<feature type="transmembrane region" description="Helical" evidence="1">
    <location>
        <begin position="12"/>
        <end position="33"/>
    </location>
</feature>
<feature type="transmembrane region" description="Helical" evidence="1">
    <location>
        <begin position="1009"/>
        <end position="1035"/>
    </location>
</feature>
<protein>
    <submittedName>
        <fullName evidence="2">AcrB/AcrD/AcrF family protein</fullName>
    </submittedName>
</protein>
<dbReference type="PANTHER" id="PTHR32063">
    <property type="match status" value="1"/>
</dbReference>
<dbReference type="Pfam" id="PF00873">
    <property type="entry name" value="ACR_tran"/>
    <property type="match status" value="1"/>
</dbReference>
<dbReference type="PRINTS" id="PR00702">
    <property type="entry name" value="ACRIFLAVINRP"/>
</dbReference>
<dbReference type="SUPFAM" id="SSF82693">
    <property type="entry name" value="Multidrug efflux transporter AcrB pore domain, PN1, PN2, PC1 and PC2 subdomains"/>
    <property type="match status" value="2"/>
</dbReference>
<feature type="transmembrane region" description="Helical" evidence="1">
    <location>
        <begin position="978"/>
        <end position="997"/>
    </location>
</feature>
<feature type="transmembrane region" description="Helical" evidence="1">
    <location>
        <begin position="931"/>
        <end position="957"/>
    </location>
</feature>
<organism evidence="2 3">
    <name type="scientific">Geothermobacter hydrogeniphilus</name>
    <dbReference type="NCBI Taxonomy" id="1969733"/>
    <lineage>
        <taxon>Bacteria</taxon>
        <taxon>Pseudomonadati</taxon>
        <taxon>Thermodesulfobacteriota</taxon>
        <taxon>Desulfuromonadia</taxon>
        <taxon>Desulfuromonadales</taxon>
        <taxon>Geothermobacteraceae</taxon>
        <taxon>Geothermobacter</taxon>
    </lineage>
</organism>
<feature type="transmembrane region" description="Helical" evidence="1">
    <location>
        <begin position="527"/>
        <end position="546"/>
    </location>
</feature>
<dbReference type="RefSeq" id="WP_103116174.1">
    <property type="nucleotide sequence ID" value="NZ_PPFX01000033.1"/>
</dbReference>
<keyword evidence="1" id="KW-1133">Transmembrane helix</keyword>
<feature type="transmembrane region" description="Helical" evidence="1">
    <location>
        <begin position="458"/>
        <end position="478"/>
    </location>
</feature>
<feature type="transmembrane region" description="Helical" evidence="1">
    <location>
        <begin position="357"/>
        <end position="376"/>
    </location>
</feature>
<keyword evidence="1" id="KW-0472">Membrane</keyword>
<keyword evidence="1" id="KW-0812">Transmembrane</keyword>
<dbReference type="GO" id="GO:0005886">
    <property type="term" value="C:plasma membrane"/>
    <property type="evidence" value="ECO:0007669"/>
    <property type="project" value="TreeGrafter"/>
</dbReference>
<reference evidence="2 3" key="1">
    <citation type="journal article" date="2018" name="Genome Announc.">
        <title>Genome Sequence of Geothermobacter sp. HR-1 Iron Reducer from the Loihi Seamount.</title>
        <authorList>
            <person name="Smith H."/>
            <person name="Abuyen K."/>
            <person name="Tremblay J."/>
            <person name="Savalia P."/>
            <person name="Perez-Rodriguez I."/>
            <person name="Emerson D."/>
            <person name="Tully B."/>
            <person name="Amend J."/>
        </authorList>
    </citation>
    <scope>NUCLEOTIDE SEQUENCE [LARGE SCALE GENOMIC DNA]</scope>
    <source>
        <strain evidence="2 3">HR-1</strain>
    </source>
</reference>
<dbReference type="SUPFAM" id="SSF82866">
    <property type="entry name" value="Multidrug efflux transporter AcrB transmembrane domain"/>
    <property type="match status" value="2"/>
</dbReference>
<feature type="transmembrane region" description="Helical" evidence="1">
    <location>
        <begin position="905"/>
        <end position="925"/>
    </location>
</feature>
<dbReference type="Gene3D" id="1.20.1640.10">
    <property type="entry name" value="Multidrug efflux transporter AcrB transmembrane domain"/>
    <property type="match status" value="2"/>
</dbReference>
<dbReference type="Gene3D" id="3.30.2090.10">
    <property type="entry name" value="Multidrug efflux transporter AcrB TolC docking domain, DN and DC subdomains"/>
    <property type="match status" value="2"/>
</dbReference>
<evidence type="ECO:0000313" key="3">
    <source>
        <dbReference type="Proteomes" id="UP000236340"/>
    </source>
</evidence>
<sequence length="1059" mass="116554">MNAAIRWMARNHVAANLLMMVFIVGGIILGFTVKQEVFPEVSLDMIQVSVAYPGAGPEEVEEGVILKIEENLTGVDGIKQVKAQAAEGFGTVTAEIYPDADANQVLADIKSEVDRITTFPADAEEPVISKLLNRHEVISVVVYGDLSERSLREQAERVRDDLLEYPQITQVDLSGVRPYQISVEVPERNLRRYGLTLDQIAARIRSASLDLPGGTVKTAGGDILIRTKERRYYGPGYRDIVIINQPDGTEVRLGDIAMVRDGFAETDLSARFDGKRAAMVKVSRVGKQKPTEISKIVLDYIKQRRLELPDSVHIAGWNDTSEMFQSRRDLLQRNAKIGLVLVFIILGLFLELRLALWVMLGIPISFCGALFFMPAVDVSINMITMFAFIMALGIVVDDAIVVGENVYDQRQLGKPYPLAAEEGTIQVGRAVIFSVLTTVAAFAPLLFTGGMIGKFIGVIPKIVIIILLVSLVESLFVLPAHLSLGKRRPLDKGLLGRIDRVRRWFGGQLDRFIAGPYRRTLDFCLRYRYATLAFGLALLLLAVGTVRGGLLKFHFMPEVDGDLVTVDLELPPGTPIDATDRVVQRIMAAGQQTVAEFNAERTDGRSVLRHIYAVVGGRISGTQGPGGDDTTTASNIANIAMLLTQSEKRGVAAAAIGDRWRELTGEVPGAETLSFSSNLVRLGANIDIQIAHEDFAVLDQVAEKIKAALADYPGVGDIADNYALGKRELKVRLTAEARTLGVTEQDLGRQLRNAFYGVEALRLQRGRNEVKVLVRYPESERKHLWNLEQLRIRTPAGGEIPLLRAAEIIPGRGYSQINRTDRKRVINVTARVDSKRGNADEILRDLKRGLLARLANDYPGLSFDMEGEQKEQAESLDSMKRGFALAMFAIFALLAIPLRSYSQPLLIMAAIPFGIVGALFGHLLMGFNLSILSMFGIVALSGVVVNDSLLLIDYANILRRGGGEDLQRTLLQAGQRRFRPILLTSLTTFCGLMPMILETSVQAQFLIPMAISLGFGIMFATFITLLLIPSFYMILEDVRGLFGLSRSHGDHRVGDEGEC</sequence>
<dbReference type="SUPFAM" id="SSF82714">
    <property type="entry name" value="Multidrug efflux transporter AcrB TolC docking domain, DN and DC subdomains"/>
    <property type="match status" value="2"/>
</dbReference>
<accession>A0A2K2H7P5</accession>
<dbReference type="OrthoDB" id="9807612at2"/>
<feature type="transmembrane region" description="Helical" evidence="1">
    <location>
        <begin position="330"/>
        <end position="350"/>
    </location>
</feature>
<proteinExistence type="predicted"/>
<evidence type="ECO:0000256" key="1">
    <source>
        <dbReference type="SAM" id="Phobius"/>
    </source>
</evidence>
<gene>
    <name evidence="2" type="ORF">C2E25_13070</name>
</gene>
<dbReference type="InterPro" id="IPR001036">
    <property type="entry name" value="Acrflvin-R"/>
</dbReference>
<name>A0A2K2H7P5_9BACT</name>
<dbReference type="Gene3D" id="3.30.70.1320">
    <property type="entry name" value="Multidrug efflux transporter AcrB pore domain like"/>
    <property type="match status" value="1"/>
</dbReference>
<dbReference type="GO" id="GO:0042910">
    <property type="term" value="F:xenobiotic transmembrane transporter activity"/>
    <property type="evidence" value="ECO:0007669"/>
    <property type="project" value="TreeGrafter"/>
</dbReference>
<dbReference type="Proteomes" id="UP000236340">
    <property type="component" value="Unassembled WGS sequence"/>
</dbReference>
<dbReference type="AlphaFoldDB" id="A0A2K2H7P5"/>
<dbReference type="Gene3D" id="3.30.70.1430">
    <property type="entry name" value="Multidrug efflux transporter AcrB pore domain"/>
    <property type="match status" value="2"/>
</dbReference>